<evidence type="ECO:0000313" key="1">
    <source>
        <dbReference type="EMBL" id="MCP2178676.1"/>
    </source>
</evidence>
<evidence type="ECO:0000313" key="2">
    <source>
        <dbReference type="Proteomes" id="UP001206895"/>
    </source>
</evidence>
<reference evidence="1 2" key="1">
    <citation type="submission" date="2022-06" db="EMBL/GenBank/DDBJ databases">
        <title>Genomic Encyclopedia of Archaeal and Bacterial Type Strains, Phase II (KMG-II): from individual species to whole genera.</title>
        <authorList>
            <person name="Goeker M."/>
        </authorList>
    </citation>
    <scope>NUCLEOTIDE SEQUENCE [LARGE SCALE GENOMIC DNA]</scope>
    <source>
        <strain evidence="1 2">DSM 44693</strain>
    </source>
</reference>
<keyword evidence="2" id="KW-1185">Reference proteome</keyword>
<protein>
    <submittedName>
        <fullName evidence="1">Uncharacterized protein</fullName>
    </submittedName>
</protein>
<gene>
    <name evidence="1" type="ORF">LX13_004517</name>
</gene>
<dbReference type="EMBL" id="JAMTCJ010000004">
    <property type="protein sequence ID" value="MCP2178676.1"/>
    <property type="molecule type" value="Genomic_DNA"/>
</dbReference>
<accession>A0ABT1HL75</accession>
<dbReference type="Proteomes" id="UP001206895">
    <property type="component" value="Unassembled WGS sequence"/>
</dbReference>
<comment type="caution">
    <text evidence="1">The sequence shown here is derived from an EMBL/GenBank/DDBJ whole genome shotgun (WGS) entry which is preliminary data.</text>
</comment>
<name>A0ABT1HL75_9NOCA</name>
<organism evidence="1 2">
    <name type="scientific">Williamsia maris</name>
    <dbReference type="NCBI Taxonomy" id="72806"/>
    <lineage>
        <taxon>Bacteria</taxon>
        <taxon>Bacillati</taxon>
        <taxon>Actinomycetota</taxon>
        <taxon>Actinomycetes</taxon>
        <taxon>Mycobacteriales</taxon>
        <taxon>Nocardiaceae</taxon>
        <taxon>Williamsia</taxon>
    </lineage>
</organism>
<sequence>MALRYSLFVTTYNASSIKGDVQNIDRLADGLIEIQLVGHEHRYQVRVDRSGAAPRLVEMRIVSPDDSADIGPITVRQIPVRRLAESAAKFEAYGDGAFTTIAEIDDPTLILRPERSPGGRGNKRDDAHYRQVALLLMTARENGASPREYVAAHAQASKPTVDKWIAEAKRRGFLRRDWATATANQDDNESAAK</sequence>
<proteinExistence type="predicted"/>